<dbReference type="EMBL" id="VSRR010109503">
    <property type="protein sequence ID" value="MPC97338.1"/>
    <property type="molecule type" value="Genomic_DNA"/>
</dbReference>
<comment type="caution">
    <text evidence="1">The sequence shown here is derived from an EMBL/GenBank/DDBJ whole genome shotgun (WGS) entry which is preliminary data.</text>
</comment>
<sequence>MLMPPPACNPSCLYRAGGSSLSRQQSPQTFLTNLRKSHFYAEGQVLLCLH</sequence>
<protein>
    <submittedName>
        <fullName evidence="1">Uncharacterized protein</fullName>
    </submittedName>
</protein>
<keyword evidence="2" id="KW-1185">Reference proteome</keyword>
<dbReference type="AlphaFoldDB" id="A0A5B7JWF6"/>
<proteinExistence type="predicted"/>
<dbReference type="Proteomes" id="UP000324222">
    <property type="component" value="Unassembled WGS sequence"/>
</dbReference>
<accession>A0A5B7JWF6</accession>
<evidence type="ECO:0000313" key="2">
    <source>
        <dbReference type="Proteomes" id="UP000324222"/>
    </source>
</evidence>
<name>A0A5B7JWF6_PORTR</name>
<organism evidence="1 2">
    <name type="scientific">Portunus trituberculatus</name>
    <name type="common">Swimming crab</name>
    <name type="synonym">Neptunus trituberculatus</name>
    <dbReference type="NCBI Taxonomy" id="210409"/>
    <lineage>
        <taxon>Eukaryota</taxon>
        <taxon>Metazoa</taxon>
        <taxon>Ecdysozoa</taxon>
        <taxon>Arthropoda</taxon>
        <taxon>Crustacea</taxon>
        <taxon>Multicrustacea</taxon>
        <taxon>Malacostraca</taxon>
        <taxon>Eumalacostraca</taxon>
        <taxon>Eucarida</taxon>
        <taxon>Decapoda</taxon>
        <taxon>Pleocyemata</taxon>
        <taxon>Brachyura</taxon>
        <taxon>Eubrachyura</taxon>
        <taxon>Portunoidea</taxon>
        <taxon>Portunidae</taxon>
        <taxon>Portuninae</taxon>
        <taxon>Portunus</taxon>
    </lineage>
</organism>
<reference evidence="1 2" key="1">
    <citation type="submission" date="2019-05" db="EMBL/GenBank/DDBJ databases">
        <title>Another draft genome of Portunus trituberculatus and its Hox gene families provides insights of decapod evolution.</title>
        <authorList>
            <person name="Jeong J.-H."/>
            <person name="Song I."/>
            <person name="Kim S."/>
            <person name="Choi T."/>
            <person name="Kim D."/>
            <person name="Ryu S."/>
            <person name="Kim W."/>
        </authorList>
    </citation>
    <scope>NUCLEOTIDE SEQUENCE [LARGE SCALE GENOMIC DNA]</scope>
    <source>
        <tissue evidence="1">Muscle</tissue>
    </source>
</reference>
<gene>
    <name evidence="1" type="ORF">E2C01_092649</name>
</gene>
<evidence type="ECO:0000313" key="1">
    <source>
        <dbReference type="EMBL" id="MPC97338.1"/>
    </source>
</evidence>